<dbReference type="Proteomes" id="UP000271098">
    <property type="component" value="Unassembled WGS sequence"/>
</dbReference>
<feature type="region of interest" description="Disordered" evidence="1">
    <location>
        <begin position="1"/>
        <end position="42"/>
    </location>
</feature>
<dbReference type="InterPro" id="IPR051493">
    <property type="entry name" value="CHD"/>
</dbReference>
<keyword evidence="3" id="KW-1185">Reference proteome</keyword>
<protein>
    <submittedName>
        <fullName evidence="4">WSD domain-containing protein</fullName>
    </submittedName>
</protein>
<reference evidence="4" key="1">
    <citation type="submission" date="2016-06" db="UniProtKB">
        <authorList>
            <consortium name="WormBaseParasite"/>
        </authorList>
    </citation>
    <scope>IDENTIFICATION</scope>
</reference>
<evidence type="ECO:0000256" key="1">
    <source>
        <dbReference type="SAM" id="MobiDB-lite"/>
    </source>
</evidence>
<dbReference type="EMBL" id="UYRT01098042">
    <property type="protein sequence ID" value="VDN41557.1"/>
    <property type="molecule type" value="Genomic_DNA"/>
</dbReference>
<sequence length="265" mass="30533">FEENVYKSEGGDSEGEESDDSSKGRKRTDRKGDRKKRREDDEYRPDELAFNKSEYFKIEKVLGQFGWGRWKVMRGMCDVKECVTEADIEHISRTLLLHCIREYRGDEKIREFVWRLIIPKGAQVAGKNAPKKKSTVLTSVFHEGWAALPEYNPPAFAVDSSFQRHVIGSKSEEIMNGTKAEEIDLTVDWNDAFVTGWDNECDKSFLIGAHKHGLENIDAIRADPALCFGSKEIEVFPNIADLLNRFRRLLTHFQRKRHDSLTFAT</sequence>
<dbReference type="PANTHER" id="PTHR46850">
    <property type="entry name" value="CHROMODOMAIN-HELICASE-DNA-BINDING PROTEIN 9"/>
    <property type="match status" value="1"/>
</dbReference>
<dbReference type="AlphaFoldDB" id="A0A183ERA9"/>
<accession>A0A183ERA9</accession>
<dbReference type="PANTHER" id="PTHR46850:SF1">
    <property type="entry name" value="CHROMODOMAIN-HELICASE-DNA-BINDING PROTEIN 9"/>
    <property type="match status" value="1"/>
</dbReference>
<dbReference type="Gene3D" id="1.10.10.60">
    <property type="entry name" value="Homeodomain-like"/>
    <property type="match status" value="1"/>
</dbReference>
<evidence type="ECO:0000313" key="4">
    <source>
        <dbReference type="WBParaSite" id="GPUH_0002353001-mRNA-1"/>
    </source>
</evidence>
<dbReference type="OrthoDB" id="5857104at2759"/>
<feature type="compositionally biased region" description="Basic and acidic residues" evidence="1">
    <location>
        <begin position="1"/>
        <end position="10"/>
    </location>
</feature>
<name>A0A183ERA9_9BILA</name>
<evidence type="ECO:0000313" key="3">
    <source>
        <dbReference type="Proteomes" id="UP000271098"/>
    </source>
</evidence>
<organism evidence="4">
    <name type="scientific">Gongylonema pulchrum</name>
    <dbReference type="NCBI Taxonomy" id="637853"/>
    <lineage>
        <taxon>Eukaryota</taxon>
        <taxon>Metazoa</taxon>
        <taxon>Ecdysozoa</taxon>
        <taxon>Nematoda</taxon>
        <taxon>Chromadorea</taxon>
        <taxon>Rhabditida</taxon>
        <taxon>Spirurina</taxon>
        <taxon>Spiruromorpha</taxon>
        <taxon>Spiruroidea</taxon>
        <taxon>Gongylonematidae</taxon>
        <taxon>Gongylonema</taxon>
    </lineage>
</organism>
<evidence type="ECO:0000313" key="2">
    <source>
        <dbReference type="EMBL" id="VDN41557.1"/>
    </source>
</evidence>
<dbReference type="WBParaSite" id="GPUH_0002353001-mRNA-1">
    <property type="protein sequence ID" value="GPUH_0002353001-mRNA-1"/>
    <property type="gene ID" value="GPUH_0002353001"/>
</dbReference>
<proteinExistence type="predicted"/>
<feature type="compositionally biased region" description="Basic residues" evidence="1">
    <location>
        <begin position="24"/>
        <end position="37"/>
    </location>
</feature>
<gene>
    <name evidence="2" type="ORF">GPUH_LOCUS23501</name>
</gene>
<reference evidence="2 3" key="2">
    <citation type="submission" date="2018-11" db="EMBL/GenBank/DDBJ databases">
        <authorList>
            <consortium name="Pathogen Informatics"/>
        </authorList>
    </citation>
    <scope>NUCLEOTIDE SEQUENCE [LARGE SCALE GENOMIC DNA]</scope>
</reference>